<organism evidence="2 3">
    <name type="scientific">Kitasatospora kifunensis</name>
    <name type="common">Streptomyces kifunensis</name>
    <dbReference type="NCBI Taxonomy" id="58351"/>
    <lineage>
        <taxon>Bacteria</taxon>
        <taxon>Bacillati</taxon>
        <taxon>Actinomycetota</taxon>
        <taxon>Actinomycetes</taxon>
        <taxon>Kitasatosporales</taxon>
        <taxon>Streptomycetaceae</taxon>
        <taxon>Kitasatospora</taxon>
    </lineage>
</organism>
<name>A0A7W7R6S1_KITKI</name>
<gene>
    <name evidence="2" type="ORF">FHR34_005353</name>
</gene>
<keyword evidence="3" id="KW-1185">Reference proteome</keyword>
<dbReference type="EMBL" id="JACHJV010000001">
    <property type="protein sequence ID" value="MBB4926360.1"/>
    <property type="molecule type" value="Genomic_DNA"/>
</dbReference>
<evidence type="ECO:0000256" key="1">
    <source>
        <dbReference type="SAM" id="MobiDB-lite"/>
    </source>
</evidence>
<reference evidence="2 3" key="1">
    <citation type="submission" date="2020-08" db="EMBL/GenBank/DDBJ databases">
        <title>Sequencing the genomes of 1000 actinobacteria strains.</title>
        <authorList>
            <person name="Klenk H.-P."/>
        </authorList>
    </citation>
    <scope>NUCLEOTIDE SEQUENCE [LARGE SCALE GENOMIC DNA]</scope>
    <source>
        <strain evidence="2 3">DSM 41654</strain>
    </source>
</reference>
<dbReference type="AlphaFoldDB" id="A0A7W7R6S1"/>
<comment type="caution">
    <text evidence="2">The sequence shown here is derived from an EMBL/GenBank/DDBJ whole genome shotgun (WGS) entry which is preliminary data.</text>
</comment>
<protein>
    <submittedName>
        <fullName evidence="2">Uncharacterized protein</fullName>
    </submittedName>
</protein>
<dbReference type="Proteomes" id="UP000540506">
    <property type="component" value="Unassembled WGS sequence"/>
</dbReference>
<evidence type="ECO:0000313" key="3">
    <source>
        <dbReference type="Proteomes" id="UP000540506"/>
    </source>
</evidence>
<evidence type="ECO:0000313" key="2">
    <source>
        <dbReference type="EMBL" id="MBB4926360.1"/>
    </source>
</evidence>
<dbReference type="RefSeq" id="WP_184939485.1">
    <property type="nucleotide sequence ID" value="NZ_JACHJV010000001.1"/>
</dbReference>
<feature type="compositionally biased region" description="Basic and acidic residues" evidence="1">
    <location>
        <begin position="77"/>
        <end position="87"/>
    </location>
</feature>
<feature type="region of interest" description="Disordered" evidence="1">
    <location>
        <begin position="53"/>
        <end position="87"/>
    </location>
</feature>
<feature type="compositionally biased region" description="Low complexity" evidence="1">
    <location>
        <begin position="63"/>
        <end position="72"/>
    </location>
</feature>
<sequence length="100" mass="10956">MTDTQVPLPVEPADLPLPRPVADAVLRGLLNGTVFDPLGAHQEGGWQFQQGMARPTVRDAVRQSGEQSGEQSGAEEETVRVAERERTAPAHCRYAMQYLD</sequence>
<proteinExistence type="predicted"/>
<accession>A0A7W7R6S1</accession>